<keyword evidence="10" id="KW-0418">Kinase</keyword>
<dbReference type="PANTHER" id="PTHR43197">
    <property type="entry name" value="UTP--GLUCOSE-1-PHOSPHATE URIDYLYLTRANSFERASE"/>
    <property type="match status" value="1"/>
</dbReference>
<dbReference type="OrthoDB" id="188923at2759"/>
<evidence type="ECO:0000256" key="1">
    <source>
        <dbReference type="ARBA" id="ARBA00006890"/>
    </source>
</evidence>
<evidence type="ECO:0000256" key="5">
    <source>
        <dbReference type="ARBA" id="ARBA00022741"/>
    </source>
</evidence>
<dbReference type="Proteomes" id="UP000037460">
    <property type="component" value="Unassembled WGS sequence"/>
</dbReference>
<dbReference type="InterPro" id="IPR036554">
    <property type="entry name" value="GHMP_kinase_C_sf"/>
</dbReference>
<dbReference type="PANTHER" id="PTHR43197:SF1">
    <property type="entry name" value="UTP--GLUCOSE-1-PHOSPHATE URIDYLYLTRANSFERASE"/>
    <property type="match status" value="1"/>
</dbReference>
<evidence type="ECO:0000256" key="6">
    <source>
        <dbReference type="ARBA" id="ARBA00022840"/>
    </source>
</evidence>
<dbReference type="GO" id="GO:0005524">
    <property type="term" value="F:ATP binding"/>
    <property type="evidence" value="ECO:0007669"/>
    <property type="project" value="UniProtKB-KW"/>
</dbReference>
<keyword evidence="11" id="KW-1185">Reference proteome</keyword>
<comment type="catalytic activity">
    <reaction evidence="7">
        <text>alpha-D-glucose 1-phosphate + UTP + H(+) = UDP-alpha-D-glucose + diphosphate</text>
        <dbReference type="Rhea" id="RHEA:19889"/>
        <dbReference type="ChEBI" id="CHEBI:15378"/>
        <dbReference type="ChEBI" id="CHEBI:33019"/>
        <dbReference type="ChEBI" id="CHEBI:46398"/>
        <dbReference type="ChEBI" id="CHEBI:58601"/>
        <dbReference type="ChEBI" id="CHEBI:58885"/>
        <dbReference type="EC" id="2.7.7.9"/>
    </reaction>
</comment>
<dbReference type="PRINTS" id="PR00959">
    <property type="entry name" value="MEVGALKINASE"/>
</dbReference>
<proteinExistence type="inferred from homology"/>
<dbReference type="Pfam" id="PF00288">
    <property type="entry name" value="GHMP_kinases_N"/>
    <property type="match status" value="1"/>
</dbReference>
<evidence type="ECO:0000313" key="11">
    <source>
        <dbReference type="Proteomes" id="UP000037460"/>
    </source>
</evidence>
<name>A0A0M0J4I4_9EUKA</name>
<dbReference type="SUPFAM" id="SSF53448">
    <property type="entry name" value="Nucleotide-diphospho-sugar transferases"/>
    <property type="match status" value="1"/>
</dbReference>
<organism evidence="10 11">
    <name type="scientific">Chrysochromulina tobinii</name>
    <dbReference type="NCBI Taxonomy" id="1460289"/>
    <lineage>
        <taxon>Eukaryota</taxon>
        <taxon>Haptista</taxon>
        <taxon>Haptophyta</taxon>
        <taxon>Prymnesiophyceae</taxon>
        <taxon>Prymnesiales</taxon>
        <taxon>Chrysochromulinaceae</taxon>
        <taxon>Chrysochromulina</taxon>
    </lineage>
</organism>
<sequence length="665" mass="72123">MAQGRVYELFVPGRICLLGEHSDWAGSYRRFNKDIVPGMCLVSGTNQGLFARCKHHPDKLILKTADHHGVTTGQIELPMEPQKLLQVAAEGGHFSYMAGVTYQIMIRYQVQGLVLDNYKTDLPDRKGLSSSAAACVLIARAFNRLYDLKLTVRGEMDLAYHGEITTPSQCGRMDQCCAFGARPVLMTFDGDRLDCDELALGGTLHIVIVELAGTKDTTEILQKLNKAYPVADDEKQAKLQDLLGPTNKRLVTQTMSALADGDIARVGALMVEYQAAFDECAMPMCPSQLTAPNLHKVLGHPTLQPHIWGGKGVGSQGDGCAQLLCKSEEDVEVVMKIVQAELGMSCMPLQIGAVTPVAQALIPAASFSSALFPASKCLPPALFPVMDADGLLKPAILILVEEAIAAGLHRVVIVVSAAQHADFETIFHKQASMREYNRVPERLRQYADSIVEMGRKVHLVVQEEQHGLGHAVLCARAALEPAPFVLMLGDHLYRSSTGTSCVAQLVSAYAGRSLIALRRTAEIDISHLGTACGNWEATRDAPAAFRRLALSALVEKPSTDYARANLVTPGLPNGEYLTAFGLYVIHEYRSLFEVLQEEHQVREQLGPSASLLQLTPALDRIRAEAGLAGILLDGERYDIGHTPADYLATLNALAKKPSGEDSDLA</sequence>
<feature type="domain" description="Nucleotidyl transferase" evidence="9">
    <location>
        <begin position="369"/>
        <end position="584"/>
    </location>
</feature>
<dbReference type="SUPFAM" id="SSF54211">
    <property type="entry name" value="Ribosomal protein S5 domain 2-like"/>
    <property type="match status" value="1"/>
</dbReference>
<dbReference type="InterPro" id="IPR020568">
    <property type="entry name" value="Ribosomal_Su5_D2-typ_SF"/>
</dbReference>
<dbReference type="EC" id="2.7.7.9" evidence="2"/>
<evidence type="ECO:0000256" key="7">
    <source>
        <dbReference type="ARBA" id="ARBA00048128"/>
    </source>
</evidence>
<keyword evidence="4" id="KW-0548">Nucleotidyltransferase</keyword>
<comment type="similarity">
    <text evidence="1">Belongs to the UDPGP type 2 family.</text>
</comment>
<accession>A0A0M0J4I4</accession>
<dbReference type="InterPro" id="IPR005835">
    <property type="entry name" value="NTP_transferase_dom"/>
</dbReference>
<dbReference type="EMBL" id="JWZX01003366">
    <property type="protein sequence ID" value="KOO21395.1"/>
    <property type="molecule type" value="Genomic_DNA"/>
</dbReference>
<evidence type="ECO:0000256" key="2">
    <source>
        <dbReference type="ARBA" id="ARBA00012415"/>
    </source>
</evidence>
<keyword evidence="3" id="KW-0808">Transferase</keyword>
<evidence type="ECO:0000259" key="8">
    <source>
        <dbReference type="Pfam" id="PF00288"/>
    </source>
</evidence>
<keyword evidence="5" id="KW-0547">Nucleotide-binding</keyword>
<dbReference type="InterPro" id="IPR006204">
    <property type="entry name" value="GHMP_kinase_N_dom"/>
</dbReference>
<evidence type="ECO:0000256" key="3">
    <source>
        <dbReference type="ARBA" id="ARBA00022679"/>
    </source>
</evidence>
<evidence type="ECO:0000259" key="9">
    <source>
        <dbReference type="Pfam" id="PF00483"/>
    </source>
</evidence>
<gene>
    <name evidence="10" type="ORF">Ctob_006124</name>
</gene>
<evidence type="ECO:0000313" key="10">
    <source>
        <dbReference type="EMBL" id="KOO21395.1"/>
    </source>
</evidence>
<comment type="caution">
    <text evidence="10">The sequence shown here is derived from an EMBL/GenBank/DDBJ whole genome shotgun (WGS) entry which is preliminary data.</text>
</comment>
<dbReference type="SUPFAM" id="SSF55060">
    <property type="entry name" value="GHMP Kinase, C-terminal domain"/>
    <property type="match status" value="1"/>
</dbReference>
<dbReference type="AlphaFoldDB" id="A0A0M0J4I4"/>
<dbReference type="GO" id="GO:0006011">
    <property type="term" value="P:UDP-alpha-D-glucose metabolic process"/>
    <property type="evidence" value="ECO:0007669"/>
    <property type="project" value="InterPro"/>
</dbReference>
<dbReference type="Gene3D" id="3.30.70.890">
    <property type="entry name" value="GHMP kinase, C-terminal domain"/>
    <property type="match status" value="1"/>
</dbReference>
<dbReference type="Gene3D" id="3.90.550.10">
    <property type="entry name" value="Spore Coat Polysaccharide Biosynthesis Protein SpsA, Chain A"/>
    <property type="match status" value="1"/>
</dbReference>
<dbReference type="Pfam" id="PF00483">
    <property type="entry name" value="NTP_transferase"/>
    <property type="match status" value="1"/>
</dbReference>
<reference evidence="11" key="1">
    <citation type="journal article" date="2015" name="PLoS Genet.">
        <title>Genome Sequence and Transcriptome Analyses of Chrysochromulina tobin: Metabolic Tools for Enhanced Algal Fitness in the Prominent Order Prymnesiales (Haptophyceae).</title>
        <authorList>
            <person name="Hovde B.T."/>
            <person name="Deodato C.R."/>
            <person name="Hunsperger H.M."/>
            <person name="Ryken S.A."/>
            <person name="Yost W."/>
            <person name="Jha R.K."/>
            <person name="Patterson J."/>
            <person name="Monnat R.J. Jr."/>
            <person name="Barlow S.B."/>
            <person name="Starkenburg S.R."/>
            <person name="Cattolico R.A."/>
        </authorList>
    </citation>
    <scope>NUCLEOTIDE SEQUENCE</scope>
    <source>
        <strain evidence="11">CCMP291</strain>
    </source>
</reference>
<protein>
    <recommendedName>
        <fullName evidence="2">UTP--glucose-1-phosphate uridylyltransferase</fullName>
        <ecNumber evidence="2">2.7.7.9</ecNumber>
    </recommendedName>
</protein>
<feature type="domain" description="GHMP kinase N-terminal" evidence="8">
    <location>
        <begin position="118"/>
        <end position="178"/>
    </location>
</feature>
<dbReference type="GO" id="GO:0016301">
    <property type="term" value="F:kinase activity"/>
    <property type="evidence" value="ECO:0007669"/>
    <property type="project" value="UniProtKB-KW"/>
</dbReference>
<dbReference type="InterPro" id="IPR005771">
    <property type="entry name" value="GalU_uridylyltTrfase_bac/arc"/>
</dbReference>
<evidence type="ECO:0000256" key="4">
    <source>
        <dbReference type="ARBA" id="ARBA00022695"/>
    </source>
</evidence>
<dbReference type="GO" id="GO:0003983">
    <property type="term" value="F:UTP:glucose-1-phosphate uridylyltransferase activity"/>
    <property type="evidence" value="ECO:0007669"/>
    <property type="project" value="UniProtKB-EC"/>
</dbReference>
<dbReference type="Gene3D" id="3.30.230.10">
    <property type="match status" value="1"/>
</dbReference>
<dbReference type="InterPro" id="IPR014721">
    <property type="entry name" value="Ribsml_uS5_D2-typ_fold_subgr"/>
</dbReference>
<dbReference type="InterPro" id="IPR029044">
    <property type="entry name" value="Nucleotide-diphossugar_trans"/>
</dbReference>
<keyword evidence="6" id="KW-0067">ATP-binding</keyword>